<gene>
    <name evidence="3" type="ORF">SAMN05216276_1003129</name>
</gene>
<evidence type="ECO:0000313" key="4">
    <source>
        <dbReference type="Proteomes" id="UP000198282"/>
    </source>
</evidence>
<dbReference type="PROSITE" id="PS51257">
    <property type="entry name" value="PROKAR_LIPOPROTEIN"/>
    <property type="match status" value="1"/>
</dbReference>
<accession>A0A239BE38</accession>
<keyword evidence="2" id="KW-0732">Signal</keyword>
<organism evidence="3 4">
    <name type="scientific">Streptosporangium subroseum</name>
    <dbReference type="NCBI Taxonomy" id="106412"/>
    <lineage>
        <taxon>Bacteria</taxon>
        <taxon>Bacillati</taxon>
        <taxon>Actinomycetota</taxon>
        <taxon>Actinomycetes</taxon>
        <taxon>Streptosporangiales</taxon>
        <taxon>Streptosporangiaceae</taxon>
        <taxon>Streptosporangium</taxon>
    </lineage>
</organism>
<dbReference type="Proteomes" id="UP000198282">
    <property type="component" value="Unassembled WGS sequence"/>
</dbReference>
<proteinExistence type="predicted"/>
<feature type="signal peptide" evidence="2">
    <location>
        <begin position="1"/>
        <end position="21"/>
    </location>
</feature>
<dbReference type="RefSeq" id="WP_143653106.1">
    <property type="nucleotide sequence ID" value="NZ_FZOD01000003.1"/>
</dbReference>
<dbReference type="EMBL" id="FZOD01000003">
    <property type="protein sequence ID" value="SNS05821.1"/>
    <property type="molecule type" value="Genomic_DNA"/>
</dbReference>
<evidence type="ECO:0000313" key="3">
    <source>
        <dbReference type="EMBL" id="SNS05821.1"/>
    </source>
</evidence>
<name>A0A239BE38_9ACTN</name>
<dbReference type="OrthoDB" id="3454650at2"/>
<evidence type="ECO:0000256" key="1">
    <source>
        <dbReference type="SAM" id="MobiDB-lite"/>
    </source>
</evidence>
<reference evidence="3 4" key="1">
    <citation type="submission" date="2017-06" db="EMBL/GenBank/DDBJ databases">
        <authorList>
            <person name="Kim H.J."/>
            <person name="Triplett B.A."/>
        </authorList>
    </citation>
    <scope>NUCLEOTIDE SEQUENCE [LARGE SCALE GENOMIC DNA]</scope>
    <source>
        <strain evidence="3 4">CGMCC 4.2132</strain>
    </source>
</reference>
<sequence>MGNLRVITVAVLGMSLTAACGAGRAAAPTPAPSRTVSQDPSSQSPASPQSPAASPAATGAVAASAAWATAEGARLSGNAALLDVAATGPRDAWAIGYQDSAEDREGSPAALRWDGSRWREVALPAGAFHLKGVGASGPDDVWVVGNGRNAFAAHWNGQSWTRQRPFGVTEDYRLDGVATDGGKSWFAGNGPTGGVILEWKEREFHNVLNAAGGTLGAITARAGHVWAVGVSERRTPLIWHGTDDGTWDNTETPEIPGGGLNRIWQISPSDVWAVGEITAGPDNPEVRYAQPLVLHWDGSRWTRVEVPVSRGTLHGVTAIGPGDLWISGIDAAHAGQPLFLHFDGRRWSREYGPLFRAYAEGQQYDETDDVGRVGVARVPGTGTLWAVGSLGTGDDEASFLLRR</sequence>
<evidence type="ECO:0000256" key="2">
    <source>
        <dbReference type="SAM" id="SignalP"/>
    </source>
</evidence>
<keyword evidence="4" id="KW-1185">Reference proteome</keyword>
<protein>
    <submittedName>
        <fullName evidence="3">Uncharacterized protein</fullName>
    </submittedName>
</protein>
<feature type="region of interest" description="Disordered" evidence="1">
    <location>
        <begin position="24"/>
        <end position="56"/>
    </location>
</feature>
<feature type="chain" id="PRO_5038727850" evidence="2">
    <location>
        <begin position="22"/>
        <end position="403"/>
    </location>
</feature>
<dbReference type="AlphaFoldDB" id="A0A239BE38"/>